<gene>
    <name evidence="4" type="ORF">QYE76_023007</name>
</gene>
<evidence type="ECO:0000259" key="3">
    <source>
        <dbReference type="Pfam" id="PF22936"/>
    </source>
</evidence>
<organism evidence="4 5">
    <name type="scientific">Lolium multiflorum</name>
    <name type="common">Italian ryegrass</name>
    <name type="synonym">Lolium perenne subsp. multiflorum</name>
    <dbReference type="NCBI Taxonomy" id="4521"/>
    <lineage>
        <taxon>Eukaryota</taxon>
        <taxon>Viridiplantae</taxon>
        <taxon>Streptophyta</taxon>
        <taxon>Embryophyta</taxon>
        <taxon>Tracheophyta</taxon>
        <taxon>Spermatophyta</taxon>
        <taxon>Magnoliopsida</taxon>
        <taxon>Liliopsida</taxon>
        <taxon>Poales</taxon>
        <taxon>Poaceae</taxon>
        <taxon>BOP clade</taxon>
        <taxon>Pooideae</taxon>
        <taxon>Poodae</taxon>
        <taxon>Poeae</taxon>
        <taxon>Poeae Chloroplast Group 2 (Poeae type)</taxon>
        <taxon>Loliodinae</taxon>
        <taxon>Loliinae</taxon>
        <taxon>Lolium</taxon>
    </lineage>
</organism>
<evidence type="ECO:0000256" key="1">
    <source>
        <dbReference type="SAM" id="MobiDB-lite"/>
    </source>
</evidence>
<feature type="compositionally biased region" description="Low complexity" evidence="1">
    <location>
        <begin position="19"/>
        <end position="35"/>
    </location>
</feature>
<feature type="region of interest" description="Disordered" evidence="1">
    <location>
        <begin position="89"/>
        <end position="122"/>
    </location>
</feature>
<protein>
    <recommendedName>
        <fullName evidence="6">CCHC-type domain-containing protein</fullName>
    </recommendedName>
</protein>
<accession>A0AAD8R9P0</accession>
<evidence type="ECO:0000313" key="4">
    <source>
        <dbReference type="EMBL" id="KAK1617490.1"/>
    </source>
</evidence>
<feature type="compositionally biased region" description="Basic and acidic residues" evidence="1">
    <location>
        <begin position="350"/>
        <end position="364"/>
    </location>
</feature>
<feature type="domain" description="GAG-pre-integrase" evidence="2">
    <location>
        <begin position="246"/>
        <end position="289"/>
    </location>
</feature>
<dbReference type="EMBL" id="JAUUTY010000006">
    <property type="protein sequence ID" value="KAK1617490.1"/>
    <property type="molecule type" value="Genomic_DNA"/>
</dbReference>
<feature type="region of interest" description="Disordered" evidence="1">
    <location>
        <begin position="1"/>
        <end position="75"/>
    </location>
</feature>
<keyword evidence="5" id="KW-1185">Reference proteome</keyword>
<name>A0AAD8R9P0_LOLMU</name>
<comment type="caution">
    <text evidence="4">The sequence shown here is derived from an EMBL/GenBank/DDBJ whole genome shotgun (WGS) entry which is preliminary data.</text>
</comment>
<dbReference type="AlphaFoldDB" id="A0AAD8R9P0"/>
<dbReference type="Proteomes" id="UP001231189">
    <property type="component" value="Unassembled WGS sequence"/>
</dbReference>
<feature type="region of interest" description="Disordered" evidence="1">
    <location>
        <begin position="303"/>
        <end position="387"/>
    </location>
</feature>
<evidence type="ECO:0008006" key="6">
    <source>
        <dbReference type="Google" id="ProtNLM"/>
    </source>
</evidence>
<proteinExistence type="predicted"/>
<dbReference type="InterPro" id="IPR025724">
    <property type="entry name" value="GAG-pre-integrase_dom"/>
</dbReference>
<dbReference type="InterPro" id="IPR054722">
    <property type="entry name" value="PolX-like_BBD"/>
</dbReference>
<dbReference type="Pfam" id="PF22936">
    <property type="entry name" value="Pol_BBD"/>
    <property type="match status" value="1"/>
</dbReference>
<evidence type="ECO:0000259" key="2">
    <source>
        <dbReference type="Pfam" id="PF13976"/>
    </source>
</evidence>
<feature type="domain" description="Retrovirus-related Pol polyprotein from transposon TNT 1-94-like beta-barrel" evidence="3">
    <location>
        <begin position="124"/>
        <end position="200"/>
    </location>
</feature>
<evidence type="ECO:0000313" key="5">
    <source>
        <dbReference type="Proteomes" id="UP001231189"/>
    </source>
</evidence>
<reference evidence="4" key="1">
    <citation type="submission" date="2023-07" db="EMBL/GenBank/DDBJ databases">
        <title>A chromosome-level genome assembly of Lolium multiflorum.</title>
        <authorList>
            <person name="Chen Y."/>
            <person name="Copetti D."/>
            <person name="Kolliker R."/>
            <person name="Studer B."/>
        </authorList>
    </citation>
    <scope>NUCLEOTIDE SEQUENCE</scope>
    <source>
        <strain evidence="4">02402/16</strain>
        <tissue evidence="4">Leaf</tissue>
    </source>
</reference>
<feature type="compositionally biased region" description="Pro residues" evidence="1">
    <location>
        <begin position="1"/>
        <end position="18"/>
    </location>
</feature>
<dbReference type="Pfam" id="PF13976">
    <property type="entry name" value="gag_pre-integrs"/>
    <property type="match status" value="1"/>
</dbReference>
<sequence length="419" mass="43964">MPPTSLRPPAQPILPTPPFQGQRQPQQPRGSTSPPCTYCGRPGHTISTCWQRDPSLRPPQHTRRQAGSSGSSAVALSDQDIIRGLRGLLAGTGSSSTGTAGSVPGSSGTARPPPSTQSGTSSPWYLDSGASFHMTSVSSILSALRSLVSPVRVITADGTSLPVSSRGTLSTTSFSVPDVSHVPSLKMNLFSASQLTDSGCRVILDADSCAVQDRRTQALVGAGPRSLESPGLWELDWLRVPSAATSSASSPAVAASVTGSFQQWHHRLGHLCGSRLSSLVRRGLLGKYSRNWTKQKPYFLFSTEGSRAPKRDQRGAKGPHPHGGAAKGGAPYGVGPPGPSEAALPPIKSLRRENPKEISHDTRKVRSRRHREAKFGGQNLCSGTPPGRGIAPEAISIDTTAIFIAAAISHDEGVVLPRG</sequence>